<dbReference type="PROSITE" id="PS50235">
    <property type="entry name" value="USP_3"/>
    <property type="match status" value="1"/>
</dbReference>
<dbReference type="InterPro" id="IPR028881">
    <property type="entry name" value="PAN2_UCH_dom"/>
</dbReference>
<feature type="domain" description="USP" evidence="1">
    <location>
        <begin position="468"/>
        <end position="853"/>
    </location>
</feature>
<dbReference type="EMBL" id="CADEPM010000003">
    <property type="protein sequence ID" value="CAB3403166.1"/>
    <property type="molecule type" value="Genomic_DNA"/>
</dbReference>
<dbReference type="Pfam" id="PF13423">
    <property type="entry name" value="UCH_1"/>
    <property type="match status" value="1"/>
</dbReference>
<dbReference type="SMART" id="SM00479">
    <property type="entry name" value="EXOIII"/>
    <property type="match status" value="1"/>
</dbReference>
<organism evidence="2 3">
    <name type="scientific">Caenorhabditis bovis</name>
    <dbReference type="NCBI Taxonomy" id="2654633"/>
    <lineage>
        <taxon>Eukaryota</taxon>
        <taxon>Metazoa</taxon>
        <taxon>Ecdysozoa</taxon>
        <taxon>Nematoda</taxon>
        <taxon>Chromadorea</taxon>
        <taxon>Rhabditida</taxon>
        <taxon>Rhabditina</taxon>
        <taxon>Rhabditomorpha</taxon>
        <taxon>Rhabditoidea</taxon>
        <taxon>Rhabditidae</taxon>
        <taxon>Peloderinae</taxon>
        <taxon>Caenorhabditis</taxon>
    </lineage>
</organism>
<dbReference type="Pfam" id="PF20770">
    <property type="entry name" value="PAN2_N"/>
    <property type="match status" value="1"/>
</dbReference>
<dbReference type="Proteomes" id="UP000494206">
    <property type="component" value="Unassembled WGS sequence"/>
</dbReference>
<dbReference type="FunFam" id="3.30.420.10:FF:000175">
    <property type="entry name" value="RNA exonuclease 5"/>
    <property type="match status" value="1"/>
</dbReference>
<dbReference type="InterPro" id="IPR050785">
    <property type="entry name" value="PAN2-PAN3_catalytic_subunit"/>
</dbReference>
<dbReference type="SUPFAM" id="SSF54001">
    <property type="entry name" value="Cysteine proteinases"/>
    <property type="match status" value="1"/>
</dbReference>
<dbReference type="PANTHER" id="PTHR15728:SF0">
    <property type="entry name" value="PAN2-PAN3 DEADENYLATION COMPLEX CATALYTIC SUBUNIT PAN2"/>
    <property type="match status" value="1"/>
</dbReference>
<dbReference type="PANTHER" id="PTHR15728">
    <property type="entry name" value="DEADENYLATION COMPLEX CATALYTIC SUBUNIT PAN2"/>
    <property type="match status" value="1"/>
</dbReference>
<dbReference type="InterPro" id="IPR012337">
    <property type="entry name" value="RNaseH-like_sf"/>
</dbReference>
<comment type="caution">
    <text evidence="2">The sequence shown here is derived from an EMBL/GenBank/DDBJ whole genome shotgun (WGS) entry which is preliminary data.</text>
</comment>
<dbReference type="Gene3D" id="2.130.10.10">
    <property type="entry name" value="YVTN repeat-like/Quinoprotein amine dehydrogenase"/>
    <property type="match status" value="1"/>
</dbReference>
<dbReference type="Gene3D" id="3.30.420.10">
    <property type="entry name" value="Ribonuclease H-like superfamily/Ribonuclease H"/>
    <property type="match status" value="1"/>
</dbReference>
<dbReference type="Pfam" id="PF00929">
    <property type="entry name" value="RNase_T"/>
    <property type="match status" value="1"/>
</dbReference>
<dbReference type="Gene3D" id="3.90.70.10">
    <property type="entry name" value="Cysteine proteinases"/>
    <property type="match status" value="1"/>
</dbReference>
<name>A0A8S1EPX3_9PELO</name>
<dbReference type="GO" id="GO:0004535">
    <property type="term" value="F:poly(A)-specific ribonuclease activity"/>
    <property type="evidence" value="ECO:0007669"/>
    <property type="project" value="TreeGrafter"/>
</dbReference>
<proteinExistence type="predicted"/>
<dbReference type="SUPFAM" id="SSF50978">
    <property type="entry name" value="WD40 repeat-like"/>
    <property type="match status" value="1"/>
</dbReference>
<dbReference type="GO" id="GO:0000289">
    <property type="term" value="P:nuclear-transcribed mRNA poly(A) tail shortening"/>
    <property type="evidence" value="ECO:0007669"/>
    <property type="project" value="TreeGrafter"/>
</dbReference>
<dbReference type="InterPro" id="IPR028889">
    <property type="entry name" value="USP"/>
</dbReference>
<reference evidence="2 3" key="1">
    <citation type="submission" date="2020-04" db="EMBL/GenBank/DDBJ databases">
        <authorList>
            <person name="Laetsch R D."/>
            <person name="Stevens L."/>
            <person name="Kumar S."/>
            <person name="Blaxter L. M."/>
        </authorList>
    </citation>
    <scope>NUCLEOTIDE SEQUENCE [LARGE SCALE GENOMIC DNA]</scope>
</reference>
<dbReference type="SUPFAM" id="SSF53098">
    <property type="entry name" value="Ribonuclease H-like"/>
    <property type="match status" value="1"/>
</dbReference>
<dbReference type="InterPro" id="IPR036322">
    <property type="entry name" value="WD40_repeat_dom_sf"/>
</dbReference>
<dbReference type="InterPro" id="IPR013520">
    <property type="entry name" value="Ribonucl_H"/>
</dbReference>
<dbReference type="InterPro" id="IPR048841">
    <property type="entry name" value="PAN2_N"/>
</dbReference>
<dbReference type="GO" id="GO:0000932">
    <property type="term" value="C:P-body"/>
    <property type="evidence" value="ECO:0007669"/>
    <property type="project" value="TreeGrafter"/>
</dbReference>
<sequence length="1111" mass="125652">MATPTTSKGNEWRYLTTVPINPTLDTPISVITFDPYEELLWCGSSAGKVASFTAAQHFNRYSAFVSTRLGAVNALEVTEEAVFSLTDVCLRSTTRQGIPISKYMSPSMTHMKSLYRVPNSSIFVMGGEQEKLIQFDYAKEKEIRTTQMKENSAVLIRSNNSNLFIADTNGYVNVKNPKTLETIQRIPCHSERITDFDVQGNKLITCGISQRHTTSHGDPFVKVFDLRTYKALAPIPLAFPPHFCKFMPSYCERIVVASQTGGVRIWDLNSNNIGTSLIVESNGISAMNFSSTKQYMAFGDFSALSIYADRNEPQINAQSYETVFAYAPIGPPVSFGIEDNFTPLAAVPMPFTEDDTLLSDWPSEMTQPMYRRSRPVGEHSDVKVMHYVTQVKNPRINSKLRNQNIVPYILEDEPDDKKNVEIKIETGKVRVHRLYKKCPLTTSATMSARRIQPKELKFSYSYNKTNHVPLETTYYMNLLINPFVLALYHIIGVRNTLYAHFCTNEHCIACDLRFLFAMITDRAKSSPVVSTNLVRTLVAHGFTTLKTNVVTDSYAGMNLLLRGISEAAFDLESQPESETCLLSDDERTVLRTDLTLNMRCVRCCSFQSNPCQTHYVTLNYNTHGSPSFCTLIEKALHLVPQLTDERECPECSTTTRMDGKQRVRSLAPILIIDTNAKNDQFFSFWQRQLAAYEKRPPRDYQKVPESPTEKKSCRYGDDCLNKSCKFAHGKIDWDEECTTILEDCDDDGWSHYLCSKILVQVNDGIVRLNDASTSPSLDDTDCDVYELVAFVTAIGTGEYPPKWTHTVSLVKDEDELLPWTMINEQLVSRLHENEALHLDARWKLPMMLAYVNRKHFDAAMRGDEKRTPVPESVFFSDNLAPNTMTSSGDSSKYELPGKGELVGIDAEFIRKKVQLCKFDSDSRGVITRAIGRISCVDSTGNRIIFDDHVQVTDGECVADYLTRYSGIVSDDLNAQRSSKYLTTQKRVFLKIMVLIERGCIFVGHALNNDFSVLNIHVPDEQIIDTVNLFRLDSQRLLSLQLLAFQLLGDKIQEESHDSVVDAQYAMKVYRKYEELKQNGQLKAEMRRLYDVAPCSSPMKSVSPCNSTTSNK</sequence>
<protein>
    <recommendedName>
        <fullName evidence="1">USP domain-containing protein</fullName>
    </recommendedName>
</protein>
<dbReference type="GO" id="GO:0031251">
    <property type="term" value="C:PAN complex"/>
    <property type="evidence" value="ECO:0007669"/>
    <property type="project" value="TreeGrafter"/>
</dbReference>
<dbReference type="GO" id="GO:0003676">
    <property type="term" value="F:nucleic acid binding"/>
    <property type="evidence" value="ECO:0007669"/>
    <property type="project" value="InterPro"/>
</dbReference>
<evidence type="ECO:0000313" key="3">
    <source>
        <dbReference type="Proteomes" id="UP000494206"/>
    </source>
</evidence>
<keyword evidence="3" id="KW-1185">Reference proteome</keyword>
<dbReference type="InterPro" id="IPR036397">
    <property type="entry name" value="RNaseH_sf"/>
</dbReference>
<evidence type="ECO:0000259" key="1">
    <source>
        <dbReference type="PROSITE" id="PS50235"/>
    </source>
</evidence>
<dbReference type="InterPro" id="IPR015943">
    <property type="entry name" value="WD40/YVTN_repeat-like_dom_sf"/>
</dbReference>
<gene>
    <name evidence="2" type="ORF">CBOVIS_LOCUS5674</name>
</gene>
<dbReference type="OrthoDB" id="16516at2759"/>
<dbReference type="InterPro" id="IPR038765">
    <property type="entry name" value="Papain-like_cys_pep_sf"/>
</dbReference>
<dbReference type="AlphaFoldDB" id="A0A8S1EPX3"/>
<accession>A0A8S1EPX3</accession>
<evidence type="ECO:0000313" key="2">
    <source>
        <dbReference type="EMBL" id="CAB3403166.1"/>
    </source>
</evidence>